<proteinExistence type="predicted"/>
<organism evidence="2">
    <name type="scientific">uncultured Sphingomonas sp</name>
    <dbReference type="NCBI Taxonomy" id="158754"/>
    <lineage>
        <taxon>Bacteria</taxon>
        <taxon>Pseudomonadati</taxon>
        <taxon>Pseudomonadota</taxon>
        <taxon>Alphaproteobacteria</taxon>
        <taxon>Sphingomonadales</taxon>
        <taxon>Sphingomonadaceae</taxon>
        <taxon>Sphingomonas</taxon>
        <taxon>environmental samples</taxon>
    </lineage>
</organism>
<protein>
    <submittedName>
        <fullName evidence="2">Uncharacterized protein</fullName>
    </submittedName>
</protein>
<sequence length="36" mass="3790">AAPDQARWRTAPRLAPTAPPQSDGPSPRGGISTRHL</sequence>
<reference evidence="2" key="1">
    <citation type="submission" date="2020-02" db="EMBL/GenBank/DDBJ databases">
        <authorList>
            <person name="Meier V. D."/>
        </authorList>
    </citation>
    <scope>NUCLEOTIDE SEQUENCE</scope>
    <source>
        <strain evidence="2">AVDCRST_MAG44</strain>
    </source>
</reference>
<evidence type="ECO:0000313" key="2">
    <source>
        <dbReference type="EMBL" id="CAA9511334.1"/>
    </source>
</evidence>
<feature type="non-terminal residue" evidence="2">
    <location>
        <position position="1"/>
    </location>
</feature>
<accession>A0A6J4T2B9</accession>
<dbReference type="AlphaFoldDB" id="A0A6J4T2B9"/>
<feature type="non-terminal residue" evidence="2">
    <location>
        <position position="36"/>
    </location>
</feature>
<feature type="region of interest" description="Disordered" evidence="1">
    <location>
        <begin position="1"/>
        <end position="36"/>
    </location>
</feature>
<gene>
    <name evidence="2" type="ORF">AVDCRST_MAG44-1415</name>
</gene>
<dbReference type="EMBL" id="CADCVY010000093">
    <property type="protein sequence ID" value="CAA9511334.1"/>
    <property type="molecule type" value="Genomic_DNA"/>
</dbReference>
<name>A0A6J4T2B9_9SPHN</name>
<evidence type="ECO:0000256" key="1">
    <source>
        <dbReference type="SAM" id="MobiDB-lite"/>
    </source>
</evidence>